<reference evidence="4 5" key="1">
    <citation type="submission" date="2019-12" db="EMBL/GenBank/DDBJ databases">
        <title>Shinella kummerowiae sp. nov., a symbiotic bacterium isolated from root nodules of the herbal legume Kummerowia stipulacea.</title>
        <authorList>
            <person name="Gao J."/>
        </authorList>
    </citation>
    <scope>NUCLEOTIDE SEQUENCE [LARGE SCALE GENOMIC DNA]</scope>
    <source>
        <strain evidence="4 5">CCBAU 25048</strain>
    </source>
</reference>
<keyword evidence="5" id="KW-1185">Reference proteome</keyword>
<dbReference type="AlphaFoldDB" id="A0A6N8SCY4"/>
<sequence>MRDHYRMLAAYNAWANRILYEEVGKLDDAAYRQNLGAFFGSLHRTLNHLLTADRIWMKRFTGAGDAPTSLDTILHEDFTGLRAARQAEDARLSAFADSLTVERIAADFTYSPLTNPTIVTHPLGPALAHLFNHQTHHRGQCHGMLTAVGGPSITLDLIYFARTEGAAFLK</sequence>
<dbReference type="PANTHER" id="PTHR37302">
    <property type="entry name" value="SLR1116 PROTEIN"/>
    <property type="match status" value="1"/>
</dbReference>
<evidence type="ECO:0000256" key="1">
    <source>
        <dbReference type="ARBA" id="ARBA00008635"/>
    </source>
</evidence>
<feature type="binding site" evidence="3">
    <location>
        <position position="133"/>
    </location>
    <ligand>
        <name>a divalent metal cation</name>
        <dbReference type="ChEBI" id="CHEBI:60240"/>
    </ligand>
</feature>
<organism evidence="4 5">
    <name type="scientific">Shinella kummerowiae</name>
    <dbReference type="NCBI Taxonomy" id="417745"/>
    <lineage>
        <taxon>Bacteria</taxon>
        <taxon>Pseudomonadati</taxon>
        <taxon>Pseudomonadota</taxon>
        <taxon>Alphaproteobacteria</taxon>
        <taxon>Hyphomicrobiales</taxon>
        <taxon>Rhizobiaceae</taxon>
        <taxon>Shinella</taxon>
    </lineage>
</organism>
<name>A0A6N8SCY4_9HYPH</name>
<accession>A0A6N8SCY4</accession>
<dbReference type="GO" id="GO:0046872">
    <property type="term" value="F:metal ion binding"/>
    <property type="evidence" value="ECO:0007669"/>
    <property type="project" value="UniProtKB-KW"/>
</dbReference>
<dbReference type="OrthoDB" id="9807509at2"/>
<dbReference type="SUPFAM" id="SSF109854">
    <property type="entry name" value="DinB/YfiT-like putative metalloenzymes"/>
    <property type="match status" value="1"/>
</dbReference>
<gene>
    <name evidence="4" type="ORF">GR138_17210</name>
</gene>
<dbReference type="PANTHER" id="PTHR37302:SF1">
    <property type="entry name" value="PROTEIN DINB"/>
    <property type="match status" value="1"/>
</dbReference>
<protein>
    <submittedName>
        <fullName evidence="4">Damage-inducible protein DinB</fullName>
    </submittedName>
</protein>
<evidence type="ECO:0000256" key="3">
    <source>
        <dbReference type="PIRSR" id="PIRSR607837-1"/>
    </source>
</evidence>
<evidence type="ECO:0000256" key="2">
    <source>
        <dbReference type="ARBA" id="ARBA00022723"/>
    </source>
</evidence>
<comment type="similarity">
    <text evidence="1">Belongs to the DinB family.</text>
</comment>
<feature type="binding site" evidence="3">
    <location>
        <position position="48"/>
    </location>
    <ligand>
        <name>a divalent metal cation</name>
        <dbReference type="ChEBI" id="CHEBI:60240"/>
    </ligand>
</feature>
<evidence type="ECO:0000313" key="4">
    <source>
        <dbReference type="EMBL" id="MXN46935.1"/>
    </source>
</evidence>
<feature type="binding site" evidence="3">
    <location>
        <position position="137"/>
    </location>
    <ligand>
        <name>a divalent metal cation</name>
        <dbReference type="ChEBI" id="CHEBI:60240"/>
    </ligand>
</feature>
<dbReference type="EMBL" id="WUMK01000006">
    <property type="protein sequence ID" value="MXN46935.1"/>
    <property type="molecule type" value="Genomic_DNA"/>
</dbReference>
<dbReference type="InterPro" id="IPR034660">
    <property type="entry name" value="DinB/YfiT-like"/>
</dbReference>
<dbReference type="Pfam" id="PF05163">
    <property type="entry name" value="DinB"/>
    <property type="match status" value="1"/>
</dbReference>
<proteinExistence type="inferred from homology"/>
<keyword evidence="2 3" id="KW-0479">Metal-binding</keyword>
<dbReference type="InterPro" id="IPR007837">
    <property type="entry name" value="DinB"/>
</dbReference>
<evidence type="ECO:0000313" key="5">
    <source>
        <dbReference type="Proteomes" id="UP000435802"/>
    </source>
</evidence>
<dbReference type="Proteomes" id="UP000435802">
    <property type="component" value="Unassembled WGS sequence"/>
</dbReference>
<dbReference type="RefSeq" id="WP_160860466.1">
    <property type="nucleotide sequence ID" value="NZ_WUMK01000006.1"/>
</dbReference>
<comment type="caution">
    <text evidence="4">The sequence shown here is derived from an EMBL/GenBank/DDBJ whole genome shotgun (WGS) entry which is preliminary data.</text>
</comment>
<dbReference type="Gene3D" id="1.20.120.450">
    <property type="entry name" value="dinb family like domain"/>
    <property type="match status" value="1"/>
</dbReference>